<keyword evidence="1" id="KW-0812">Transmembrane</keyword>
<reference evidence="2" key="1">
    <citation type="journal article" date="2020" name="Nature">
        <title>Giant virus diversity and host interactions through global metagenomics.</title>
        <authorList>
            <person name="Schulz F."/>
            <person name="Roux S."/>
            <person name="Paez-Espino D."/>
            <person name="Jungbluth S."/>
            <person name="Walsh D.A."/>
            <person name="Denef V.J."/>
            <person name="McMahon K.D."/>
            <person name="Konstantinidis K.T."/>
            <person name="Eloe-Fadrosh E.A."/>
            <person name="Kyrpides N.C."/>
            <person name="Woyke T."/>
        </authorList>
    </citation>
    <scope>NUCLEOTIDE SEQUENCE</scope>
    <source>
        <strain evidence="2">GVMAG-M-3300023184-186</strain>
    </source>
</reference>
<dbReference type="EMBL" id="MN740065">
    <property type="protein sequence ID" value="QHT86207.1"/>
    <property type="molecule type" value="Genomic_DNA"/>
</dbReference>
<dbReference type="AlphaFoldDB" id="A0A6C0I1H1"/>
<protein>
    <submittedName>
        <fullName evidence="2">Uncharacterized protein</fullName>
    </submittedName>
</protein>
<feature type="transmembrane region" description="Helical" evidence="1">
    <location>
        <begin position="115"/>
        <end position="139"/>
    </location>
</feature>
<name>A0A6C0I1H1_9ZZZZ</name>
<sequence>MEYPTSIFITENDLSLFDAFEQWAENVRILKYKYISNINIVSTNASDAILVHIYPSLKCYYFIKNNNSEYWLIFDPINTLKESKKKIKKIININKILMSENGMLIRRKKALNIEINVLLTILCITIIYIMLNIILNIAIPIEGH</sequence>
<evidence type="ECO:0000256" key="1">
    <source>
        <dbReference type="SAM" id="Phobius"/>
    </source>
</evidence>
<evidence type="ECO:0000313" key="2">
    <source>
        <dbReference type="EMBL" id="QHT86207.1"/>
    </source>
</evidence>
<keyword evidence="1" id="KW-0472">Membrane</keyword>
<organism evidence="2">
    <name type="scientific">viral metagenome</name>
    <dbReference type="NCBI Taxonomy" id="1070528"/>
    <lineage>
        <taxon>unclassified sequences</taxon>
        <taxon>metagenomes</taxon>
        <taxon>organismal metagenomes</taxon>
    </lineage>
</organism>
<proteinExistence type="predicted"/>
<accession>A0A6C0I1H1</accession>
<keyword evidence="1" id="KW-1133">Transmembrane helix</keyword>